<keyword evidence="2" id="KW-1185">Reference proteome</keyword>
<evidence type="ECO:0000313" key="1">
    <source>
        <dbReference type="EMBL" id="KIL66445.1"/>
    </source>
</evidence>
<dbReference type="InterPro" id="IPR032675">
    <property type="entry name" value="LRR_dom_sf"/>
</dbReference>
<dbReference type="Gene3D" id="3.80.10.10">
    <property type="entry name" value="Ribonuclease Inhibitor"/>
    <property type="match status" value="1"/>
</dbReference>
<dbReference type="HOGENOM" id="CLU_036613_0_0_1"/>
<dbReference type="OrthoDB" id="2998242at2759"/>
<accession>A0A0C2SSX2</accession>
<name>A0A0C2SSX2_AMAMK</name>
<reference evidence="1 2" key="1">
    <citation type="submission" date="2014-04" db="EMBL/GenBank/DDBJ databases">
        <title>Evolutionary Origins and Diversification of the Mycorrhizal Mutualists.</title>
        <authorList>
            <consortium name="DOE Joint Genome Institute"/>
            <consortium name="Mycorrhizal Genomics Consortium"/>
            <person name="Kohler A."/>
            <person name="Kuo A."/>
            <person name="Nagy L.G."/>
            <person name="Floudas D."/>
            <person name="Copeland A."/>
            <person name="Barry K.W."/>
            <person name="Cichocki N."/>
            <person name="Veneault-Fourrey C."/>
            <person name="LaButti K."/>
            <person name="Lindquist E.A."/>
            <person name="Lipzen A."/>
            <person name="Lundell T."/>
            <person name="Morin E."/>
            <person name="Murat C."/>
            <person name="Riley R."/>
            <person name="Ohm R."/>
            <person name="Sun H."/>
            <person name="Tunlid A."/>
            <person name="Henrissat B."/>
            <person name="Grigoriev I.V."/>
            <person name="Hibbett D.S."/>
            <person name="Martin F."/>
        </authorList>
    </citation>
    <scope>NUCLEOTIDE SEQUENCE [LARGE SCALE GENOMIC DNA]</scope>
    <source>
        <strain evidence="1 2">Koide BX008</strain>
    </source>
</reference>
<dbReference type="InParanoid" id="A0A0C2SSX2"/>
<feature type="non-terminal residue" evidence="1">
    <location>
        <position position="281"/>
    </location>
</feature>
<dbReference type="AlphaFoldDB" id="A0A0C2SSX2"/>
<dbReference type="Proteomes" id="UP000054549">
    <property type="component" value="Unassembled WGS sequence"/>
</dbReference>
<organism evidence="1 2">
    <name type="scientific">Amanita muscaria (strain Koide BX008)</name>
    <dbReference type="NCBI Taxonomy" id="946122"/>
    <lineage>
        <taxon>Eukaryota</taxon>
        <taxon>Fungi</taxon>
        <taxon>Dikarya</taxon>
        <taxon>Basidiomycota</taxon>
        <taxon>Agaricomycotina</taxon>
        <taxon>Agaricomycetes</taxon>
        <taxon>Agaricomycetidae</taxon>
        <taxon>Agaricales</taxon>
        <taxon>Pluteineae</taxon>
        <taxon>Amanitaceae</taxon>
        <taxon>Amanita</taxon>
    </lineage>
</organism>
<dbReference type="EMBL" id="KN818236">
    <property type="protein sequence ID" value="KIL66445.1"/>
    <property type="molecule type" value="Genomic_DNA"/>
</dbReference>
<dbReference type="SUPFAM" id="SSF52047">
    <property type="entry name" value="RNI-like"/>
    <property type="match status" value="1"/>
</dbReference>
<feature type="non-terminal residue" evidence="1">
    <location>
        <position position="1"/>
    </location>
</feature>
<sequence>ECDEWGNGIILNLVAHCPLRSLELTLPHKQLKQLKGLLDRSVSTLEVLRLKCSPGSTEVLPLLFRPADTLSKLNILALEGNWDLRMLTAVSSWSKIVHLEIKPEISAAQCFVILQQCSKIEICTLYVQSTVTVSTVPDIVLPQIYRLWIYTGGVTTKMLVDAVTAPKLKSLSFRQIRPWKPSSDVDTGAFCQMIERCQDMKHLTSFRVGPTSGPLDPLTLLEKLPHLETIQISNGILDEDTINGISLGKVGSKLKRMVFKSRHDANKILRMVEVRQQNASL</sequence>
<gene>
    <name evidence="1" type="ORF">M378DRAFT_43041</name>
</gene>
<protein>
    <submittedName>
        <fullName evidence="1">Uncharacterized protein</fullName>
    </submittedName>
</protein>
<proteinExistence type="predicted"/>
<evidence type="ECO:0000313" key="2">
    <source>
        <dbReference type="Proteomes" id="UP000054549"/>
    </source>
</evidence>